<evidence type="ECO:0000313" key="3">
    <source>
        <dbReference type="Proteomes" id="UP000002280"/>
    </source>
</evidence>
<sequence length="410" mass="45546">MSPCCVSHQGEGAKVSSNTETFSSFFTGSTFMLLMESSSVVIDIGSAWCKAGLAMENYPTLAVPSVVGYQFYEEEVKVYSPNILKACPPKIRKVVGLEKMRELKEMPNQFAIDRGRVLNWDAMEDIWYYSFDYLGIKTKNHPVLITEFPRNDENYRQKTLEIMMETFNVPSLHIGNQAELSLFGSGFLTGIVLDCGAGLTRIAPILGGQMIPEFTLIFELGGLDISSLLYKSLTNRSGDLSNLVQREAMEDLKEKLCYVSKNPHQKESSKSFTSSQQTFSVLPDGTIVSLTEKHLTYPDLLFNPSKFGLPGEELGLKIFSSAMSCDKNSKSIFSHVVLSGGSTLFDGFSERLFLDLGRFRFASCPTEVVSRPNRIYLPWLGGSMFSCLSTFMSCGITREKYHEAGAAALL</sequence>
<dbReference type="FunFam" id="3.30.420.40:FF:000411">
    <property type="entry name" value="RNA polymerase II transcription factor"/>
    <property type="match status" value="1"/>
</dbReference>
<dbReference type="PANTHER" id="PTHR11937">
    <property type="entry name" value="ACTIN"/>
    <property type="match status" value="1"/>
</dbReference>
<keyword evidence="3" id="KW-1185">Reference proteome</keyword>
<dbReference type="OMA" id="GRVLNWE"/>
<proteinExistence type="inferred from homology"/>
<dbReference type="SMART" id="SM00268">
    <property type="entry name" value="ACTIN"/>
    <property type="match status" value="1"/>
</dbReference>
<dbReference type="AlphaFoldDB" id="A0A5F8HD20"/>
<dbReference type="InterPro" id="IPR043129">
    <property type="entry name" value="ATPase_NBD"/>
</dbReference>
<dbReference type="Proteomes" id="UP000002280">
    <property type="component" value="Chromosome 4"/>
</dbReference>
<dbReference type="Ensembl" id="ENSMODT00000080536.1">
    <property type="protein sequence ID" value="ENSMODP00000057821.1"/>
    <property type="gene ID" value="ENSMODG00000002558.3"/>
</dbReference>
<accession>A0A5F8HD20</accession>
<organism evidence="2 3">
    <name type="scientific">Monodelphis domestica</name>
    <name type="common">Gray short-tailed opossum</name>
    <dbReference type="NCBI Taxonomy" id="13616"/>
    <lineage>
        <taxon>Eukaryota</taxon>
        <taxon>Metazoa</taxon>
        <taxon>Chordata</taxon>
        <taxon>Craniata</taxon>
        <taxon>Vertebrata</taxon>
        <taxon>Euteleostomi</taxon>
        <taxon>Mammalia</taxon>
        <taxon>Metatheria</taxon>
        <taxon>Didelphimorphia</taxon>
        <taxon>Didelphidae</taxon>
        <taxon>Monodelphis</taxon>
    </lineage>
</organism>
<comment type="similarity">
    <text evidence="1">Belongs to the actin family.</text>
</comment>
<evidence type="ECO:0000256" key="1">
    <source>
        <dbReference type="RuleBase" id="RU000487"/>
    </source>
</evidence>
<dbReference type="Pfam" id="PF00022">
    <property type="entry name" value="Actin"/>
    <property type="match status" value="1"/>
</dbReference>
<evidence type="ECO:0000313" key="2">
    <source>
        <dbReference type="Ensembl" id="ENSMODP00000057821.1"/>
    </source>
</evidence>
<name>A0A5F8HD20_MONDO</name>
<dbReference type="InterPro" id="IPR004000">
    <property type="entry name" value="Actin"/>
</dbReference>
<dbReference type="Gene3D" id="3.90.640.10">
    <property type="entry name" value="Actin, Chain A, domain 4"/>
    <property type="match status" value="1"/>
</dbReference>
<protein>
    <submittedName>
        <fullName evidence="2">Actin like 8</fullName>
    </submittedName>
</protein>
<dbReference type="Gene3D" id="3.30.420.40">
    <property type="match status" value="2"/>
</dbReference>
<reference evidence="2" key="3">
    <citation type="submission" date="2025-09" db="UniProtKB">
        <authorList>
            <consortium name="Ensembl"/>
        </authorList>
    </citation>
    <scope>IDENTIFICATION</scope>
</reference>
<dbReference type="Bgee" id="ENSMODG00000002558">
    <property type="expression patterns" value="Expressed in ovary and 5 other cell types or tissues"/>
</dbReference>
<dbReference type="PRINTS" id="PR00190">
    <property type="entry name" value="ACTIN"/>
</dbReference>
<reference evidence="2" key="2">
    <citation type="submission" date="2025-08" db="UniProtKB">
        <authorList>
            <consortium name="Ensembl"/>
        </authorList>
    </citation>
    <scope>IDENTIFICATION</scope>
</reference>
<dbReference type="SUPFAM" id="SSF53067">
    <property type="entry name" value="Actin-like ATPase domain"/>
    <property type="match status" value="2"/>
</dbReference>
<reference evidence="2 3" key="1">
    <citation type="journal article" date="2007" name="Nature">
        <title>Genome of the marsupial Monodelphis domestica reveals innovation in non-coding sequences.</title>
        <authorList>
            <person name="Mikkelsen T.S."/>
            <person name="Wakefield M.J."/>
            <person name="Aken B."/>
            <person name="Amemiya C.T."/>
            <person name="Chang J.L."/>
            <person name="Duke S."/>
            <person name="Garber M."/>
            <person name="Gentles A.J."/>
            <person name="Goodstadt L."/>
            <person name="Heger A."/>
            <person name="Jurka J."/>
            <person name="Kamal M."/>
            <person name="Mauceli E."/>
            <person name="Searle S.M."/>
            <person name="Sharpe T."/>
            <person name="Baker M.L."/>
            <person name="Batzer M.A."/>
            <person name="Benos P.V."/>
            <person name="Belov K."/>
            <person name="Clamp M."/>
            <person name="Cook A."/>
            <person name="Cuff J."/>
            <person name="Das R."/>
            <person name="Davidow L."/>
            <person name="Deakin J.E."/>
            <person name="Fazzari M.J."/>
            <person name="Glass J.L."/>
            <person name="Grabherr M."/>
            <person name="Greally J.M."/>
            <person name="Gu W."/>
            <person name="Hore T.A."/>
            <person name="Huttley G.A."/>
            <person name="Kleber M."/>
            <person name="Jirtle R.L."/>
            <person name="Koina E."/>
            <person name="Lee J.T."/>
            <person name="Mahony S."/>
            <person name="Marra M.A."/>
            <person name="Miller R.D."/>
            <person name="Nicholls R.D."/>
            <person name="Oda M."/>
            <person name="Papenfuss A.T."/>
            <person name="Parra Z.E."/>
            <person name="Pollock D.D."/>
            <person name="Ray D.A."/>
            <person name="Schein J.E."/>
            <person name="Speed T.P."/>
            <person name="Thompson K."/>
            <person name="VandeBerg J.L."/>
            <person name="Wade C.M."/>
            <person name="Walker J.A."/>
            <person name="Waters P.D."/>
            <person name="Webber C."/>
            <person name="Weidman J.R."/>
            <person name="Xie X."/>
            <person name="Zody M.C."/>
            <person name="Baldwin J."/>
            <person name="Abdouelleil A."/>
            <person name="Abdulkadir J."/>
            <person name="Abebe A."/>
            <person name="Abera B."/>
            <person name="Abreu J."/>
            <person name="Acer S.C."/>
            <person name="Aftuck L."/>
            <person name="Alexander A."/>
            <person name="An P."/>
            <person name="Anderson E."/>
            <person name="Anderson S."/>
            <person name="Arachi H."/>
            <person name="Azer M."/>
            <person name="Bachantsang P."/>
            <person name="Barry A."/>
            <person name="Bayul T."/>
            <person name="Berlin A."/>
            <person name="Bessette D."/>
            <person name="Bloom T."/>
            <person name="Bloom T."/>
            <person name="Boguslavskiy L."/>
            <person name="Bonnet C."/>
            <person name="Boukhgalter B."/>
            <person name="Bourzgui I."/>
            <person name="Brown A."/>
            <person name="Cahill P."/>
            <person name="Channer S."/>
            <person name="Cheshatsang Y."/>
            <person name="Chuda L."/>
            <person name="Citroen M."/>
            <person name="Collymore A."/>
            <person name="Cooke P."/>
            <person name="Costello M."/>
            <person name="D'Aco K."/>
            <person name="Daza R."/>
            <person name="De Haan G."/>
            <person name="DeGray S."/>
            <person name="DeMaso C."/>
            <person name="Dhargay N."/>
            <person name="Dooley K."/>
            <person name="Dooley E."/>
            <person name="Doricent M."/>
            <person name="Dorje P."/>
            <person name="Dorjee K."/>
            <person name="Dupes A."/>
            <person name="Elong R."/>
            <person name="Falk J."/>
            <person name="Farina A."/>
            <person name="Faro S."/>
            <person name="Ferguson D."/>
            <person name="Fisher S."/>
            <person name="Foley C.D."/>
            <person name="Franke A."/>
            <person name="Friedrich D."/>
            <person name="Gadbois L."/>
            <person name="Gearin G."/>
            <person name="Gearin C.R."/>
            <person name="Giannoukos G."/>
            <person name="Goode T."/>
            <person name="Graham J."/>
            <person name="Grandbois E."/>
            <person name="Grewal S."/>
            <person name="Gyaltsen K."/>
            <person name="Hafez N."/>
            <person name="Hagos B."/>
            <person name="Hall J."/>
            <person name="Henson C."/>
            <person name="Hollinger A."/>
            <person name="Honan T."/>
            <person name="Huard M.D."/>
            <person name="Hughes L."/>
            <person name="Hurhula B."/>
            <person name="Husby M.E."/>
            <person name="Kamat A."/>
            <person name="Kanga B."/>
            <person name="Kashin S."/>
            <person name="Khazanovich D."/>
            <person name="Kisner P."/>
            <person name="Lance K."/>
            <person name="Lara M."/>
            <person name="Lee W."/>
            <person name="Lennon N."/>
            <person name="Letendre F."/>
            <person name="LeVine R."/>
            <person name="Lipovsky A."/>
            <person name="Liu X."/>
            <person name="Liu J."/>
            <person name="Liu S."/>
            <person name="Lokyitsang T."/>
            <person name="Lokyitsang Y."/>
            <person name="Lubonja R."/>
            <person name="Lui A."/>
            <person name="MacDonald P."/>
            <person name="Magnisalis V."/>
            <person name="Maru K."/>
            <person name="Matthews C."/>
            <person name="McCusker W."/>
            <person name="McDonough S."/>
            <person name="Mehta T."/>
            <person name="Meldrim J."/>
            <person name="Meneus L."/>
            <person name="Mihai O."/>
            <person name="Mihalev A."/>
            <person name="Mihova T."/>
            <person name="Mittelman R."/>
            <person name="Mlenga V."/>
            <person name="Montmayeur A."/>
            <person name="Mulrain L."/>
            <person name="Navidi A."/>
            <person name="Naylor J."/>
            <person name="Negash T."/>
            <person name="Nguyen T."/>
            <person name="Nguyen N."/>
            <person name="Nicol R."/>
            <person name="Norbu C."/>
            <person name="Norbu N."/>
            <person name="Novod N."/>
            <person name="O'Neill B."/>
            <person name="Osman S."/>
            <person name="Markiewicz E."/>
            <person name="Oyono O.L."/>
            <person name="Patti C."/>
            <person name="Phunkhang P."/>
            <person name="Pierre F."/>
            <person name="Priest M."/>
            <person name="Raghuraman S."/>
            <person name="Rege F."/>
            <person name="Reyes R."/>
            <person name="Rise C."/>
            <person name="Rogov P."/>
            <person name="Ross K."/>
            <person name="Ryan E."/>
            <person name="Settipalli S."/>
            <person name="Shea T."/>
            <person name="Sherpa N."/>
            <person name="Shi L."/>
            <person name="Shih D."/>
            <person name="Sparrow T."/>
            <person name="Spaulding J."/>
            <person name="Stalker J."/>
            <person name="Stange-Thomann N."/>
            <person name="Stavropoulos S."/>
            <person name="Stone C."/>
            <person name="Strader C."/>
            <person name="Tesfaye S."/>
            <person name="Thomson T."/>
            <person name="Thoulutsang Y."/>
            <person name="Thoulutsang D."/>
            <person name="Topham K."/>
            <person name="Topping I."/>
            <person name="Tsamla T."/>
            <person name="Vassiliev H."/>
            <person name="Vo A."/>
            <person name="Wangchuk T."/>
            <person name="Wangdi T."/>
            <person name="Weiand M."/>
            <person name="Wilkinson J."/>
            <person name="Wilson A."/>
            <person name="Yadav S."/>
            <person name="Young G."/>
            <person name="Yu Q."/>
            <person name="Zembek L."/>
            <person name="Zhong D."/>
            <person name="Zimmer A."/>
            <person name="Zwirko Z."/>
            <person name="Jaffe D.B."/>
            <person name="Alvarez P."/>
            <person name="Brockman W."/>
            <person name="Butler J."/>
            <person name="Chin C."/>
            <person name="Gnerre S."/>
            <person name="MacCallum I."/>
            <person name="Graves J.A."/>
            <person name="Ponting C.P."/>
            <person name="Breen M."/>
            <person name="Samollow P.B."/>
            <person name="Lander E.S."/>
            <person name="Lindblad-Toh K."/>
        </authorList>
    </citation>
    <scope>NUCLEOTIDE SEQUENCE [LARGE SCALE GENOMIC DNA]</scope>
</reference>
<dbReference type="GeneTree" id="ENSGT00940000175393"/>